<evidence type="ECO:0000256" key="2">
    <source>
        <dbReference type="SAM" id="MobiDB-lite"/>
    </source>
</evidence>
<gene>
    <name evidence="5" type="ORF">JIG36_27465</name>
</gene>
<evidence type="ECO:0000313" key="6">
    <source>
        <dbReference type="Proteomes" id="UP000632138"/>
    </source>
</evidence>
<name>A0ABS2AHP2_9ACTN</name>
<feature type="transmembrane region" description="Helical" evidence="3">
    <location>
        <begin position="26"/>
        <end position="48"/>
    </location>
</feature>
<evidence type="ECO:0000256" key="1">
    <source>
        <dbReference type="ARBA" id="ARBA00022729"/>
    </source>
</evidence>
<organism evidence="5 6">
    <name type="scientific">Paractinoplanes ovalisporus</name>
    <dbReference type="NCBI Taxonomy" id="2810368"/>
    <lineage>
        <taxon>Bacteria</taxon>
        <taxon>Bacillati</taxon>
        <taxon>Actinomycetota</taxon>
        <taxon>Actinomycetes</taxon>
        <taxon>Micromonosporales</taxon>
        <taxon>Micromonosporaceae</taxon>
        <taxon>Paractinoplanes</taxon>
    </lineage>
</organism>
<evidence type="ECO:0000313" key="5">
    <source>
        <dbReference type="EMBL" id="MBM2619295.1"/>
    </source>
</evidence>
<feature type="domain" description="DUF4352" evidence="4">
    <location>
        <begin position="64"/>
        <end position="182"/>
    </location>
</feature>
<keyword evidence="3" id="KW-1133">Transmembrane helix</keyword>
<dbReference type="RefSeq" id="WP_203379268.1">
    <property type="nucleotide sequence ID" value="NZ_JAENHP010000009.1"/>
</dbReference>
<accession>A0ABS2AHP2</accession>
<evidence type="ECO:0000256" key="3">
    <source>
        <dbReference type="SAM" id="Phobius"/>
    </source>
</evidence>
<dbReference type="InterPro" id="IPR029050">
    <property type="entry name" value="Immunoprotect_excell_Ig-like"/>
</dbReference>
<dbReference type="InterPro" id="IPR029051">
    <property type="entry name" value="DUF4352"/>
</dbReference>
<evidence type="ECO:0000259" key="4">
    <source>
        <dbReference type="Pfam" id="PF11611"/>
    </source>
</evidence>
<reference evidence="5 6" key="1">
    <citation type="submission" date="2021-01" db="EMBL/GenBank/DDBJ databases">
        <title>Actinoplanes sp. nov. LDG1-06 isolated from lichen.</title>
        <authorList>
            <person name="Saeng-In P."/>
            <person name="Phongsopitanun W."/>
            <person name="Kanchanasin P."/>
            <person name="Yuki M."/>
            <person name="Kudo T."/>
            <person name="Ohkuma M."/>
            <person name="Tanasupawat S."/>
        </authorList>
    </citation>
    <scope>NUCLEOTIDE SEQUENCE [LARGE SCALE GENOMIC DNA]</scope>
    <source>
        <strain evidence="5 6">LDG1-06</strain>
    </source>
</reference>
<dbReference type="Gene3D" id="2.60.40.1240">
    <property type="match status" value="1"/>
</dbReference>
<dbReference type="EMBL" id="JAENHP010000009">
    <property type="protein sequence ID" value="MBM2619295.1"/>
    <property type="molecule type" value="Genomic_DNA"/>
</dbReference>
<comment type="caution">
    <text evidence="5">The sequence shown here is derived from an EMBL/GenBank/DDBJ whole genome shotgun (WGS) entry which is preliminary data.</text>
</comment>
<keyword evidence="6" id="KW-1185">Reference proteome</keyword>
<dbReference type="Pfam" id="PF11611">
    <property type="entry name" value="DUF4352"/>
    <property type="match status" value="1"/>
</dbReference>
<keyword evidence="3" id="KW-0472">Membrane</keyword>
<sequence>MTDPAPAEAVDEDEFDDENAGPPRPLWPWVAGVLVLAVVAALSWFFVLRDENGGREVLSTAGGEINKPVRDGKFVFTVTAVRCGVAKVGDEFVNLEPKGSYCLIDLLVKNGAKTAEYLDSTSQKAYDASGAEFATDMQAEVFVNGQPKGLLDEIAGGAQVKGTLVFDVPPETALASVVLHDAFSSPGARIALK</sequence>
<feature type="compositionally biased region" description="Acidic residues" evidence="2">
    <location>
        <begin position="9"/>
        <end position="19"/>
    </location>
</feature>
<dbReference type="Proteomes" id="UP000632138">
    <property type="component" value="Unassembled WGS sequence"/>
</dbReference>
<keyword evidence="3" id="KW-0812">Transmembrane</keyword>
<protein>
    <submittedName>
        <fullName evidence="5">DUF4352 domain-containing protein</fullName>
    </submittedName>
</protein>
<keyword evidence="1" id="KW-0732">Signal</keyword>
<proteinExistence type="predicted"/>
<feature type="region of interest" description="Disordered" evidence="2">
    <location>
        <begin position="1"/>
        <end position="21"/>
    </location>
</feature>